<dbReference type="Gene3D" id="3.40.50.720">
    <property type="entry name" value="NAD(P)-binding Rossmann-like Domain"/>
    <property type="match status" value="1"/>
</dbReference>
<organism evidence="10 11">
    <name type="scientific">Rubrivirga marina</name>
    <dbReference type="NCBI Taxonomy" id="1196024"/>
    <lineage>
        <taxon>Bacteria</taxon>
        <taxon>Pseudomonadati</taxon>
        <taxon>Rhodothermota</taxon>
        <taxon>Rhodothermia</taxon>
        <taxon>Rhodothermales</taxon>
        <taxon>Rubricoccaceae</taxon>
        <taxon>Rubrivirga</taxon>
    </lineage>
</organism>
<evidence type="ECO:0000256" key="2">
    <source>
        <dbReference type="ARBA" id="ARBA00022857"/>
    </source>
</evidence>
<dbReference type="InterPro" id="IPR008927">
    <property type="entry name" value="6-PGluconate_DH-like_C_sf"/>
</dbReference>
<dbReference type="PANTHER" id="PTHR11645">
    <property type="entry name" value="PYRROLINE-5-CARBOXYLATE REDUCTASE"/>
    <property type="match status" value="1"/>
</dbReference>
<dbReference type="PROSITE" id="PS00521">
    <property type="entry name" value="P5CR"/>
    <property type="match status" value="1"/>
</dbReference>
<evidence type="ECO:0000259" key="8">
    <source>
        <dbReference type="Pfam" id="PF03807"/>
    </source>
</evidence>
<dbReference type="OrthoDB" id="9805754at2"/>
<dbReference type="InterPro" id="IPR053790">
    <property type="entry name" value="P5CR-like_CS"/>
</dbReference>
<reference evidence="10 11" key="1">
    <citation type="submission" date="2016-11" db="EMBL/GenBank/DDBJ databases">
        <title>Study of marine rhodopsin-containing bacteria.</title>
        <authorList>
            <person name="Yoshizawa S."/>
            <person name="Kumagai Y."/>
            <person name="Kogure K."/>
        </authorList>
    </citation>
    <scope>NUCLEOTIDE SEQUENCE [LARGE SCALE GENOMIC DNA]</scope>
    <source>
        <strain evidence="10 11">SAORIC-28</strain>
    </source>
</reference>
<evidence type="ECO:0000256" key="5">
    <source>
        <dbReference type="NCBIfam" id="TIGR00112"/>
    </source>
</evidence>
<evidence type="ECO:0000259" key="9">
    <source>
        <dbReference type="Pfam" id="PF14748"/>
    </source>
</evidence>
<comment type="similarity">
    <text evidence="1 4 7">Belongs to the pyrroline-5-carboxylate reductase family.</text>
</comment>
<comment type="caution">
    <text evidence="10">The sequence shown here is derived from an EMBL/GenBank/DDBJ whole genome shotgun (WGS) entry which is preliminary data.</text>
</comment>
<feature type="domain" description="Pyrroline-5-carboxylate reductase catalytic N-terminal" evidence="8">
    <location>
        <begin position="7"/>
        <end position="102"/>
    </location>
</feature>
<feature type="domain" description="Pyrroline-5-carboxylate reductase dimerisation" evidence="9">
    <location>
        <begin position="166"/>
        <end position="270"/>
    </location>
</feature>
<dbReference type="PIRSF" id="PIRSF000193">
    <property type="entry name" value="Pyrrol-5-carb_rd"/>
    <property type="match status" value="1"/>
</dbReference>
<gene>
    <name evidence="4" type="primary">proC</name>
    <name evidence="10" type="ORF">BSZ37_19760</name>
</gene>
<feature type="binding site" evidence="6">
    <location>
        <position position="60"/>
    </location>
    <ligand>
        <name>NADPH</name>
        <dbReference type="ChEBI" id="CHEBI:57783"/>
    </ligand>
</feature>
<comment type="pathway">
    <text evidence="4 7">Amino-acid biosynthesis; L-proline biosynthesis; L-proline from L-glutamate 5-semialdehyde: step 1/1.</text>
</comment>
<dbReference type="HAMAP" id="MF_01925">
    <property type="entry name" value="P5C_reductase"/>
    <property type="match status" value="1"/>
</dbReference>
<dbReference type="InterPro" id="IPR036291">
    <property type="entry name" value="NAD(P)-bd_dom_sf"/>
</dbReference>
<dbReference type="EMBL" id="MQWD01000001">
    <property type="protein sequence ID" value="PAP78500.1"/>
    <property type="molecule type" value="Genomic_DNA"/>
</dbReference>
<dbReference type="RefSeq" id="WP_095512178.1">
    <property type="nucleotide sequence ID" value="NZ_MQWD01000001.1"/>
</dbReference>
<dbReference type="Gene3D" id="1.10.3730.10">
    <property type="entry name" value="ProC C-terminal domain-like"/>
    <property type="match status" value="1"/>
</dbReference>
<dbReference type="InterPro" id="IPR029036">
    <property type="entry name" value="P5CR_dimer"/>
</dbReference>
<name>A0A271J570_9BACT</name>
<dbReference type="Pfam" id="PF03807">
    <property type="entry name" value="F420_oxidored"/>
    <property type="match status" value="1"/>
</dbReference>
<dbReference type="EC" id="1.5.1.2" evidence="4 5"/>
<proteinExistence type="inferred from homology"/>
<evidence type="ECO:0000313" key="10">
    <source>
        <dbReference type="EMBL" id="PAP78500.1"/>
    </source>
</evidence>
<dbReference type="GO" id="GO:0004735">
    <property type="term" value="F:pyrroline-5-carboxylate reductase activity"/>
    <property type="evidence" value="ECO:0007669"/>
    <property type="project" value="UniProtKB-UniRule"/>
</dbReference>
<evidence type="ECO:0000256" key="1">
    <source>
        <dbReference type="ARBA" id="ARBA00005525"/>
    </source>
</evidence>
<dbReference type="SUPFAM" id="SSF48179">
    <property type="entry name" value="6-phosphogluconate dehydrogenase C-terminal domain-like"/>
    <property type="match status" value="1"/>
</dbReference>
<evidence type="ECO:0000256" key="6">
    <source>
        <dbReference type="PIRSR" id="PIRSR000193-1"/>
    </source>
</evidence>
<dbReference type="NCBIfam" id="TIGR00112">
    <property type="entry name" value="proC"/>
    <property type="match status" value="1"/>
</dbReference>
<keyword evidence="3 4" id="KW-0560">Oxidoreductase</keyword>
<dbReference type="FunFam" id="1.10.3730.10:FF:000001">
    <property type="entry name" value="Pyrroline-5-carboxylate reductase"/>
    <property type="match status" value="1"/>
</dbReference>
<dbReference type="GO" id="GO:0055129">
    <property type="term" value="P:L-proline biosynthetic process"/>
    <property type="evidence" value="ECO:0007669"/>
    <property type="project" value="UniProtKB-UniRule"/>
</dbReference>
<evidence type="ECO:0000256" key="7">
    <source>
        <dbReference type="RuleBase" id="RU003903"/>
    </source>
</evidence>
<dbReference type="UniPathway" id="UPA00098">
    <property type="reaction ID" value="UER00361"/>
</dbReference>
<keyword evidence="4 7" id="KW-0641">Proline biosynthesis</keyword>
<dbReference type="Proteomes" id="UP000216339">
    <property type="component" value="Unassembled WGS sequence"/>
</dbReference>
<dbReference type="AlphaFoldDB" id="A0A271J570"/>
<keyword evidence="11" id="KW-1185">Reference proteome</keyword>
<dbReference type="Pfam" id="PF14748">
    <property type="entry name" value="P5CR_dimer"/>
    <property type="match status" value="1"/>
</dbReference>
<comment type="catalytic activity">
    <reaction evidence="4">
        <text>L-proline + NAD(+) = (S)-1-pyrroline-5-carboxylate + NADH + 2 H(+)</text>
        <dbReference type="Rhea" id="RHEA:14105"/>
        <dbReference type="ChEBI" id="CHEBI:15378"/>
        <dbReference type="ChEBI" id="CHEBI:17388"/>
        <dbReference type="ChEBI" id="CHEBI:57540"/>
        <dbReference type="ChEBI" id="CHEBI:57945"/>
        <dbReference type="ChEBI" id="CHEBI:60039"/>
        <dbReference type="EC" id="1.5.1.2"/>
    </reaction>
</comment>
<dbReference type="SUPFAM" id="SSF51735">
    <property type="entry name" value="NAD(P)-binding Rossmann-fold domains"/>
    <property type="match status" value="1"/>
</dbReference>
<dbReference type="PANTHER" id="PTHR11645:SF0">
    <property type="entry name" value="PYRROLINE-5-CARBOXYLATE REDUCTASE 3"/>
    <property type="match status" value="1"/>
</dbReference>
<evidence type="ECO:0000256" key="4">
    <source>
        <dbReference type="HAMAP-Rule" id="MF_01925"/>
    </source>
</evidence>
<comment type="function">
    <text evidence="4">Catalyzes the reduction of 1-pyrroline-5-carboxylate (PCA) to L-proline.</text>
</comment>
<sequence>MLSDQTLTVLGAGNIGRALIGGLLRGGDLTADRITATRRSEAGLDELRQRFPGVTATDDNAGAVRDASVVLVTVKPQNAVELFAEVRPHLAPGTLVVSTLAGVTTQSLANALGPDLPVVRAMPNTPALVDEGATAIAPGAHATEAHVALAQEIFSAVGHVVEVVAEHLMDAVTGLSGSGPAYVFMVIEAMTDAGVKQGLPRAVARRLSMQTVLGAARLAIETGEHPAVLRDQVTTPGGTTISAVAELEKHGLRSMFIDTVAAATERSRQLGEG</sequence>
<keyword evidence="4 7" id="KW-0028">Amino-acid biosynthesis</keyword>
<comment type="subcellular location">
    <subcellularLocation>
        <location evidence="4">Cytoplasm</location>
    </subcellularLocation>
</comment>
<keyword evidence="4" id="KW-0963">Cytoplasm</keyword>
<dbReference type="GO" id="GO:0005737">
    <property type="term" value="C:cytoplasm"/>
    <property type="evidence" value="ECO:0007669"/>
    <property type="project" value="UniProtKB-SubCell"/>
</dbReference>
<evidence type="ECO:0000256" key="3">
    <source>
        <dbReference type="ARBA" id="ARBA00023002"/>
    </source>
</evidence>
<dbReference type="InterPro" id="IPR000304">
    <property type="entry name" value="Pyrroline-COOH_reductase"/>
</dbReference>
<evidence type="ECO:0000313" key="11">
    <source>
        <dbReference type="Proteomes" id="UP000216339"/>
    </source>
</evidence>
<keyword evidence="2 4" id="KW-0521">NADP</keyword>
<dbReference type="InterPro" id="IPR028939">
    <property type="entry name" value="P5C_Rdtase_cat_N"/>
</dbReference>
<protein>
    <recommendedName>
        <fullName evidence="4 5">Pyrroline-5-carboxylate reductase</fullName>
        <shortName evidence="4">P5C reductase</shortName>
        <shortName evidence="4">P5CR</shortName>
        <ecNumber evidence="4 5">1.5.1.2</ecNumber>
    </recommendedName>
    <alternativeName>
        <fullName evidence="4">PCA reductase</fullName>
    </alternativeName>
</protein>
<accession>A0A271J570</accession>
<comment type="catalytic activity">
    <reaction evidence="4 7">
        <text>L-proline + NADP(+) = (S)-1-pyrroline-5-carboxylate + NADPH + 2 H(+)</text>
        <dbReference type="Rhea" id="RHEA:14109"/>
        <dbReference type="ChEBI" id="CHEBI:15378"/>
        <dbReference type="ChEBI" id="CHEBI:17388"/>
        <dbReference type="ChEBI" id="CHEBI:57783"/>
        <dbReference type="ChEBI" id="CHEBI:58349"/>
        <dbReference type="ChEBI" id="CHEBI:60039"/>
        <dbReference type="EC" id="1.5.1.2"/>
    </reaction>
</comment>